<evidence type="ECO:0000313" key="4">
    <source>
        <dbReference type="EMBL" id="TGG92009.1"/>
    </source>
</evidence>
<evidence type="ECO:0000256" key="1">
    <source>
        <dbReference type="SAM" id="MobiDB-lite"/>
    </source>
</evidence>
<dbReference type="InterPro" id="IPR029787">
    <property type="entry name" value="Nucleotide_cyclase"/>
</dbReference>
<dbReference type="PROSITE" id="PS50883">
    <property type="entry name" value="EAL"/>
    <property type="match status" value="1"/>
</dbReference>
<evidence type="ECO:0000259" key="3">
    <source>
        <dbReference type="PROSITE" id="PS50887"/>
    </source>
</evidence>
<feature type="domain" description="GGDEF" evidence="3">
    <location>
        <begin position="450"/>
        <end position="603"/>
    </location>
</feature>
<dbReference type="Gene3D" id="3.30.70.270">
    <property type="match status" value="1"/>
</dbReference>
<dbReference type="SMART" id="SM00267">
    <property type="entry name" value="GGDEF"/>
    <property type="match status" value="1"/>
</dbReference>
<dbReference type="OrthoDB" id="9777298at2"/>
<dbReference type="InterPro" id="IPR050706">
    <property type="entry name" value="Cyclic-di-GMP_PDE-like"/>
</dbReference>
<dbReference type="PANTHER" id="PTHR33121:SF76">
    <property type="entry name" value="SIGNALING PROTEIN"/>
    <property type="match status" value="1"/>
</dbReference>
<evidence type="ECO:0000313" key="5">
    <source>
        <dbReference type="Proteomes" id="UP000297475"/>
    </source>
</evidence>
<accession>A0A4Z0W6Q1</accession>
<dbReference type="PROSITE" id="PS50887">
    <property type="entry name" value="GGDEF"/>
    <property type="match status" value="1"/>
</dbReference>
<dbReference type="Pfam" id="PF00563">
    <property type="entry name" value="EAL"/>
    <property type="match status" value="1"/>
</dbReference>
<dbReference type="Proteomes" id="UP000297475">
    <property type="component" value="Unassembled WGS sequence"/>
</dbReference>
<dbReference type="InterPro" id="IPR000160">
    <property type="entry name" value="GGDEF_dom"/>
</dbReference>
<dbReference type="CDD" id="cd01949">
    <property type="entry name" value="GGDEF"/>
    <property type="match status" value="1"/>
</dbReference>
<dbReference type="InterPro" id="IPR001633">
    <property type="entry name" value="EAL_dom"/>
</dbReference>
<dbReference type="CDD" id="cd01948">
    <property type="entry name" value="EAL"/>
    <property type="match status" value="1"/>
</dbReference>
<reference evidence="4 5" key="1">
    <citation type="submission" date="2019-04" db="EMBL/GenBank/DDBJ databases">
        <title>Natronospirillum operosus gen. nov., sp. nov., a haloalkaliphilic satellite isolated from decaying biomass of laboratory culture of cyanobacterium Geitlerinema sp. and proposal of Natronospirillaceae fam. nov. and Saccharospirillaceae fam. nov.</title>
        <authorList>
            <person name="Kevbrin V."/>
            <person name="Boltyanskaya Y."/>
            <person name="Koziaeva V."/>
            <person name="Grouzdev D.S."/>
            <person name="Park M."/>
            <person name="Cho J."/>
        </authorList>
    </citation>
    <scope>NUCLEOTIDE SEQUENCE [LARGE SCALE GENOMIC DNA]</scope>
    <source>
        <strain evidence="4 5">G-116</strain>
    </source>
</reference>
<dbReference type="PANTHER" id="PTHR33121">
    <property type="entry name" value="CYCLIC DI-GMP PHOSPHODIESTERASE PDEF"/>
    <property type="match status" value="1"/>
</dbReference>
<dbReference type="InterPro" id="IPR043128">
    <property type="entry name" value="Rev_trsase/Diguanyl_cyclase"/>
</dbReference>
<dbReference type="EMBL" id="SRMF01000006">
    <property type="protein sequence ID" value="TGG92009.1"/>
    <property type="molecule type" value="Genomic_DNA"/>
</dbReference>
<feature type="domain" description="EAL" evidence="2">
    <location>
        <begin position="28"/>
        <end position="278"/>
    </location>
</feature>
<dbReference type="NCBIfam" id="TIGR00254">
    <property type="entry name" value="GGDEF"/>
    <property type="match status" value="1"/>
</dbReference>
<keyword evidence="5" id="KW-1185">Reference proteome</keyword>
<sequence>MRSRKSNSAGTQSDNDTESERKGLAGRLDDHDALTVRAIIESGIQSLYQPVVDVARAEILGYECLSRGPDGHELEPPLQLFSEARDHGLLPSLETSCRGLAVERFVERQFEGKLFLNCDPHAFLHPEYPRGYTLARLQAANLDPEQVVIELTAHHFREDFGALREAMQHYRRLGMQTAIPDLGTGYNGLRLWSELHPDFVKLDPHFAQNIHKSHTKQSFVRALVQLCDELRTRLVLTGIETAAEAELLQELGVHLMQGFYFAHPKAGPASADFQLPGAGPRRRIQDFQQAIDLAHWVEPAAPNTQLGSLWRRFENEPQCQAIPVVDAGKALGFIERARVYELFAKPYGRALFSQKTARHFVAPESLLVDQHTLLSDLSRMITAEPDLQLRQHFIVLDCNNRYLGVGQARDLLRRMTEHRLRVARHANPLTHLPGNVPTNEHLEDLINRQRSFSIAYLDLDAFKPFNDTWGYHTGDQVILLVAQLLRERLRSRQHFIGHIGGDDFVVISTHHEPEPQLRLLQQTFVERIRHLMTSSGLPDGDYQATDRQGEYRHYSLPRVSIGIVHVDGTEGPQSMDELVPALTRAKHESKRLCGQGLYRSHWHPTRPQPSADE</sequence>
<dbReference type="RefSeq" id="WP_135483938.1">
    <property type="nucleotide sequence ID" value="NZ_SRMF01000006.1"/>
</dbReference>
<dbReference type="SUPFAM" id="SSF55073">
    <property type="entry name" value="Nucleotide cyclase"/>
    <property type="match status" value="1"/>
</dbReference>
<dbReference type="AlphaFoldDB" id="A0A4Z0W6Q1"/>
<protein>
    <submittedName>
        <fullName evidence="4">GGDEF domain-containing protein</fullName>
    </submittedName>
</protein>
<feature type="region of interest" description="Disordered" evidence="1">
    <location>
        <begin position="1"/>
        <end position="26"/>
    </location>
</feature>
<proteinExistence type="predicted"/>
<feature type="compositionally biased region" description="Polar residues" evidence="1">
    <location>
        <begin position="1"/>
        <end position="14"/>
    </location>
</feature>
<dbReference type="SMART" id="SM00052">
    <property type="entry name" value="EAL"/>
    <property type="match status" value="1"/>
</dbReference>
<name>A0A4Z0W6Q1_9GAMM</name>
<dbReference type="Pfam" id="PF00990">
    <property type="entry name" value="GGDEF"/>
    <property type="match status" value="1"/>
</dbReference>
<dbReference type="Gene3D" id="3.20.20.450">
    <property type="entry name" value="EAL domain"/>
    <property type="match status" value="1"/>
</dbReference>
<dbReference type="SUPFAM" id="SSF141868">
    <property type="entry name" value="EAL domain-like"/>
    <property type="match status" value="1"/>
</dbReference>
<gene>
    <name evidence="4" type="ORF">E4656_14095</name>
</gene>
<comment type="caution">
    <text evidence="4">The sequence shown here is derived from an EMBL/GenBank/DDBJ whole genome shotgun (WGS) entry which is preliminary data.</text>
</comment>
<dbReference type="InterPro" id="IPR035919">
    <property type="entry name" value="EAL_sf"/>
</dbReference>
<dbReference type="GO" id="GO:0071111">
    <property type="term" value="F:cyclic-guanylate-specific phosphodiesterase activity"/>
    <property type="evidence" value="ECO:0007669"/>
    <property type="project" value="InterPro"/>
</dbReference>
<organism evidence="4 5">
    <name type="scientific">Natronospirillum operosum</name>
    <dbReference type="NCBI Taxonomy" id="2759953"/>
    <lineage>
        <taxon>Bacteria</taxon>
        <taxon>Pseudomonadati</taxon>
        <taxon>Pseudomonadota</taxon>
        <taxon>Gammaproteobacteria</taxon>
        <taxon>Oceanospirillales</taxon>
        <taxon>Natronospirillaceae</taxon>
        <taxon>Natronospirillum</taxon>
    </lineage>
</organism>
<evidence type="ECO:0000259" key="2">
    <source>
        <dbReference type="PROSITE" id="PS50883"/>
    </source>
</evidence>